<name>A0A345JAH0_SALET</name>
<evidence type="ECO:0000313" key="2">
    <source>
        <dbReference type="Proteomes" id="UP000253929"/>
    </source>
</evidence>
<gene>
    <name evidence="1" type="ORF">A5895_01295</name>
</gene>
<dbReference type="EMBL" id="CP018219">
    <property type="protein sequence ID" value="AXH21798.1"/>
    <property type="molecule type" value="Genomic_DNA"/>
</dbReference>
<organism evidence="1 2">
    <name type="scientific">Salmonella enterica I</name>
    <dbReference type="NCBI Taxonomy" id="59201"/>
    <lineage>
        <taxon>Bacteria</taxon>
        <taxon>Pseudomonadati</taxon>
        <taxon>Pseudomonadota</taxon>
        <taxon>Gammaproteobacteria</taxon>
        <taxon>Enterobacterales</taxon>
        <taxon>Enterobacteriaceae</taxon>
        <taxon>Salmonella</taxon>
    </lineage>
</organism>
<sequence>MWCEIAVKSRFCTDAHVCVSYQKKGPDCSSPVKLLVERCLEDGNQRVVLALRQSMPLRIDKLQAAAVI</sequence>
<evidence type="ECO:0000313" key="1">
    <source>
        <dbReference type="EMBL" id="AXH21798.1"/>
    </source>
</evidence>
<dbReference type="AlphaFoldDB" id="A0A345JAH0"/>
<dbReference type="Proteomes" id="UP000253929">
    <property type="component" value="Chromosome"/>
</dbReference>
<proteinExistence type="predicted"/>
<accession>A0A345JAH0</accession>
<reference evidence="1 2" key="1">
    <citation type="submission" date="2016-11" db="EMBL/GenBank/DDBJ databases">
        <title>genome sequence of LSP 389/97, an isolate of the Spanish clone of Salmonella enterica 4,5,12,i:-.</title>
        <authorList>
            <person name="Rodicio M.R."/>
        </authorList>
    </citation>
    <scope>NUCLEOTIDE SEQUENCE [LARGE SCALE GENOMIC DNA]</scope>
    <source>
        <strain evidence="1 2">LSP 389/97</strain>
    </source>
</reference>
<protein>
    <submittedName>
        <fullName evidence="1">Uncharacterized protein</fullName>
    </submittedName>
</protein>